<feature type="domain" description="HTH marR-type" evidence="1">
    <location>
        <begin position="5"/>
        <end position="137"/>
    </location>
</feature>
<dbReference type="InterPro" id="IPR039422">
    <property type="entry name" value="MarR/SlyA-like"/>
</dbReference>
<evidence type="ECO:0000259" key="1">
    <source>
        <dbReference type="PROSITE" id="PS50995"/>
    </source>
</evidence>
<gene>
    <name evidence="2" type="ORF">GCM10011511_55870</name>
</gene>
<proteinExistence type="predicted"/>
<dbReference type="Proteomes" id="UP000607559">
    <property type="component" value="Unassembled WGS sequence"/>
</dbReference>
<dbReference type="AlphaFoldDB" id="A0A8J2XXS1"/>
<organism evidence="2 3">
    <name type="scientific">Puia dinghuensis</name>
    <dbReference type="NCBI Taxonomy" id="1792502"/>
    <lineage>
        <taxon>Bacteria</taxon>
        <taxon>Pseudomonadati</taxon>
        <taxon>Bacteroidota</taxon>
        <taxon>Chitinophagia</taxon>
        <taxon>Chitinophagales</taxon>
        <taxon>Chitinophagaceae</taxon>
        <taxon>Puia</taxon>
    </lineage>
</organism>
<dbReference type="SMART" id="SM00347">
    <property type="entry name" value="HTH_MARR"/>
    <property type="match status" value="1"/>
</dbReference>
<dbReference type="PANTHER" id="PTHR33164:SF89">
    <property type="entry name" value="MARR FAMILY REGULATORY PROTEIN"/>
    <property type="match status" value="1"/>
</dbReference>
<reference evidence="2" key="1">
    <citation type="journal article" date="2014" name="Int. J. Syst. Evol. Microbiol.">
        <title>Complete genome sequence of Corynebacterium casei LMG S-19264T (=DSM 44701T), isolated from a smear-ripened cheese.</title>
        <authorList>
            <consortium name="US DOE Joint Genome Institute (JGI-PGF)"/>
            <person name="Walter F."/>
            <person name="Albersmeier A."/>
            <person name="Kalinowski J."/>
            <person name="Ruckert C."/>
        </authorList>
    </citation>
    <scope>NUCLEOTIDE SEQUENCE</scope>
    <source>
        <strain evidence="2">CGMCC 1.15448</strain>
    </source>
</reference>
<evidence type="ECO:0000313" key="2">
    <source>
        <dbReference type="EMBL" id="GGB24762.1"/>
    </source>
</evidence>
<dbReference type="InterPro" id="IPR000835">
    <property type="entry name" value="HTH_MarR-typ"/>
</dbReference>
<dbReference type="RefSeq" id="WP_188938001.1">
    <property type="nucleotide sequence ID" value="NZ_BMJC01000008.1"/>
</dbReference>
<comment type="caution">
    <text evidence="2">The sequence shown here is derived from an EMBL/GenBank/DDBJ whole genome shotgun (WGS) entry which is preliminary data.</text>
</comment>
<dbReference type="GO" id="GO:0003700">
    <property type="term" value="F:DNA-binding transcription factor activity"/>
    <property type="evidence" value="ECO:0007669"/>
    <property type="project" value="InterPro"/>
</dbReference>
<evidence type="ECO:0000313" key="3">
    <source>
        <dbReference type="Proteomes" id="UP000607559"/>
    </source>
</evidence>
<dbReference type="Pfam" id="PF01047">
    <property type="entry name" value="MarR"/>
    <property type="match status" value="1"/>
</dbReference>
<name>A0A8J2XXS1_9BACT</name>
<accession>A0A8J2XXS1</accession>
<dbReference type="PANTHER" id="PTHR33164">
    <property type="entry name" value="TRANSCRIPTIONAL REGULATOR, MARR FAMILY"/>
    <property type="match status" value="1"/>
</dbReference>
<dbReference type="InterPro" id="IPR036388">
    <property type="entry name" value="WH-like_DNA-bd_sf"/>
</dbReference>
<sequence>MKESYVSEMRAFNRFYTALVGVLNRKFLNGRLSLPETRVLHAIHVQEGITAGEIVPLLHIDKSYLSKIIIRFEKEKLVTKKVSASDARSYQLRLTAAGRKEFEVCDRMSSDFVRQMLVQLREEECEELVGCMRRVTEILGRVRV</sequence>
<reference evidence="2" key="2">
    <citation type="submission" date="2020-09" db="EMBL/GenBank/DDBJ databases">
        <authorList>
            <person name="Sun Q."/>
            <person name="Zhou Y."/>
        </authorList>
    </citation>
    <scope>NUCLEOTIDE SEQUENCE</scope>
    <source>
        <strain evidence="2">CGMCC 1.15448</strain>
    </source>
</reference>
<dbReference type="Gene3D" id="1.10.10.10">
    <property type="entry name" value="Winged helix-like DNA-binding domain superfamily/Winged helix DNA-binding domain"/>
    <property type="match status" value="1"/>
</dbReference>
<dbReference type="PROSITE" id="PS50995">
    <property type="entry name" value="HTH_MARR_2"/>
    <property type="match status" value="1"/>
</dbReference>
<protein>
    <recommendedName>
        <fullName evidence="1">HTH marR-type domain-containing protein</fullName>
    </recommendedName>
</protein>
<dbReference type="InterPro" id="IPR036390">
    <property type="entry name" value="WH_DNA-bd_sf"/>
</dbReference>
<dbReference type="SUPFAM" id="SSF46785">
    <property type="entry name" value="Winged helix' DNA-binding domain"/>
    <property type="match status" value="1"/>
</dbReference>
<keyword evidence="3" id="KW-1185">Reference proteome</keyword>
<dbReference type="EMBL" id="BMJC01000008">
    <property type="protein sequence ID" value="GGB24762.1"/>
    <property type="molecule type" value="Genomic_DNA"/>
</dbReference>
<dbReference type="GO" id="GO:0006950">
    <property type="term" value="P:response to stress"/>
    <property type="evidence" value="ECO:0007669"/>
    <property type="project" value="TreeGrafter"/>
</dbReference>